<protein>
    <submittedName>
        <fullName evidence="6">MBL fold metallo-hydrolase</fullName>
    </submittedName>
</protein>
<evidence type="ECO:0000256" key="2">
    <source>
        <dbReference type="ARBA" id="ARBA00022723"/>
    </source>
</evidence>
<dbReference type="InterPro" id="IPR001279">
    <property type="entry name" value="Metallo-B-lactamas"/>
</dbReference>
<keyword evidence="3" id="KW-0378">Hydrolase</keyword>
<dbReference type="GO" id="GO:0046872">
    <property type="term" value="F:metal ion binding"/>
    <property type="evidence" value="ECO:0007669"/>
    <property type="project" value="UniProtKB-KW"/>
</dbReference>
<keyword evidence="4" id="KW-0862">Zinc</keyword>
<evidence type="ECO:0000256" key="4">
    <source>
        <dbReference type="ARBA" id="ARBA00022833"/>
    </source>
</evidence>
<reference evidence="6" key="2">
    <citation type="journal article" date="2021" name="PeerJ">
        <title>Extensive microbial diversity within the chicken gut microbiome revealed by metagenomics and culture.</title>
        <authorList>
            <person name="Gilroy R."/>
            <person name="Ravi A."/>
            <person name="Getino M."/>
            <person name="Pursley I."/>
            <person name="Horton D.L."/>
            <person name="Alikhan N.F."/>
            <person name="Baker D."/>
            <person name="Gharbi K."/>
            <person name="Hall N."/>
            <person name="Watson M."/>
            <person name="Adriaenssens E.M."/>
            <person name="Foster-Nyarko E."/>
            <person name="Jarju S."/>
            <person name="Secka A."/>
            <person name="Antonio M."/>
            <person name="Oren A."/>
            <person name="Chaudhuri R.R."/>
            <person name="La Ragione R."/>
            <person name="Hildebrand F."/>
            <person name="Pallen M.J."/>
        </authorList>
    </citation>
    <scope>NUCLEOTIDE SEQUENCE</scope>
    <source>
        <strain evidence="6">10532</strain>
    </source>
</reference>
<dbReference type="Pfam" id="PF00753">
    <property type="entry name" value="Lactamase_B"/>
    <property type="match status" value="1"/>
</dbReference>
<dbReference type="SMART" id="SM00849">
    <property type="entry name" value="Lactamase_B"/>
    <property type="match status" value="1"/>
</dbReference>
<dbReference type="PANTHER" id="PTHR46233">
    <property type="entry name" value="HYDROXYACYLGLUTATHIONE HYDROLASE GLOC"/>
    <property type="match status" value="1"/>
</dbReference>
<evidence type="ECO:0000259" key="5">
    <source>
        <dbReference type="SMART" id="SM00849"/>
    </source>
</evidence>
<dbReference type="GO" id="GO:0016787">
    <property type="term" value="F:hydrolase activity"/>
    <property type="evidence" value="ECO:0007669"/>
    <property type="project" value="UniProtKB-KW"/>
</dbReference>
<comment type="cofactor">
    <cofactor evidence="1">
        <name>Zn(2+)</name>
        <dbReference type="ChEBI" id="CHEBI:29105"/>
    </cofactor>
</comment>
<evidence type="ECO:0000313" key="7">
    <source>
        <dbReference type="Proteomes" id="UP000823638"/>
    </source>
</evidence>
<keyword evidence="2" id="KW-0479">Metal-binding</keyword>
<evidence type="ECO:0000256" key="1">
    <source>
        <dbReference type="ARBA" id="ARBA00001947"/>
    </source>
</evidence>
<dbReference type="AlphaFoldDB" id="A0A9D9HQP4"/>
<organism evidence="6 7">
    <name type="scientific">Candidatus Gallitreponema excrementavium</name>
    <dbReference type="NCBI Taxonomy" id="2840840"/>
    <lineage>
        <taxon>Bacteria</taxon>
        <taxon>Pseudomonadati</taxon>
        <taxon>Spirochaetota</taxon>
        <taxon>Spirochaetia</taxon>
        <taxon>Spirochaetales</taxon>
        <taxon>Candidatus Gallitreponema</taxon>
    </lineage>
</organism>
<evidence type="ECO:0000256" key="3">
    <source>
        <dbReference type="ARBA" id="ARBA00022801"/>
    </source>
</evidence>
<gene>
    <name evidence="6" type="ORF">IAA81_07765</name>
</gene>
<reference evidence="6" key="1">
    <citation type="submission" date="2020-10" db="EMBL/GenBank/DDBJ databases">
        <authorList>
            <person name="Gilroy R."/>
        </authorList>
    </citation>
    <scope>NUCLEOTIDE SEQUENCE</scope>
    <source>
        <strain evidence="6">10532</strain>
    </source>
</reference>
<dbReference type="SUPFAM" id="SSF56281">
    <property type="entry name" value="Metallo-hydrolase/oxidoreductase"/>
    <property type="match status" value="1"/>
</dbReference>
<accession>A0A9D9HQP4</accession>
<dbReference type="CDD" id="cd06262">
    <property type="entry name" value="metallo-hydrolase-like_MBL-fold"/>
    <property type="match status" value="1"/>
</dbReference>
<dbReference type="Proteomes" id="UP000823638">
    <property type="component" value="Unassembled WGS sequence"/>
</dbReference>
<dbReference type="PANTHER" id="PTHR46233:SF3">
    <property type="entry name" value="HYDROXYACYLGLUTATHIONE HYDROLASE GLOC"/>
    <property type="match status" value="1"/>
</dbReference>
<dbReference type="InterPro" id="IPR036866">
    <property type="entry name" value="RibonucZ/Hydroxyglut_hydro"/>
</dbReference>
<dbReference type="Gene3D" id="3.60.15.10">
    <property type="entry name" value="Ribonuclease Z/Hydroxyacylglutathione hydrolase-like"/>
    <property type="match status" value="1"/>
</dbReference>
<dbReference type="EMBL" id="JADIMM010000089">
    <property type="protein sequence ID" value="MBO8458109.1"/>
    <property type="molecule type" value="Genomic_DNA"/>
</dbReference>
<proteinExistence type="predicted"/>
<dbReference type="InterPro" id="IPR051453">
    <property type="entry name" value="MBL_Glyoxalase_II"/>
</dbReference>
<evidence type="ECO:0000313" key="6">
    <source>
        <dbReference type="EMBL" id="MBO8458109.1"/>
    </source>
</evidence>
<name>A0A9D9HQP4_9SPIR</name>
<comment type="caution">
    <text evidence="6">The sequence shown here is derived from an EMBL/GenBank/DDBJ whole genome shotgun (WGS) entry which is preliminary data.</text>
</comment>
<sequence>MNYKLSLIPTGILHVNTWFFFKDNSLYLIDPGGDPDKIISHIEKEWENYLKKSHLEQKNIFILLTHCHFDHISAIPELLDYFPKARLFAHEKDAEVLGKGSRERVIMQARWCGIENYKDFLQKDIPFPELLTGESKIGPFKVIHTPGHTPGSCCYYWEAGNILFSGDTLFYGSYGRTDFPGGNGIEMAASLKKLSILPKKTLVLPGHGEYTTIEAEETTFNTLS</sequence>
<feature type="domain" description="Metallo-beta-lactamase" evidence="5">
    <location>
        <begin position="14"/>
        <end position="207"/>
    </location>
</feature>